<evidence type="ECO:0000313" key="2">
    <source>
        <dbReference type="EMBL" id="OGZ76867.1"/>
    </source>
</evidence>
<organism evidence="2 3">
    <name type="scientific">Candidatus Staskawiczbacteria bacterium RIFCSPLOWO2_12_FULL_37_15</name>
    <dbReference type="NCBI Taxonomy" id="1802218"/>
    <lineage>
        <taxon>Bacteria</taxon>
        <taxon>Candidatus Staskawicziibacteriota</taxon>
    </lineage>
</organism>
<dbReference type="AlphaFoldDB" id="A0A1G2IQP3"/>
<protein>
    <recommendedName>
        <fullName evidence="1">Transcriptional repressor PaaX-like central Cas2-like domain-containing protein</fullName>
    </recommendedName>
</protein>
<dbReference type="Gene3D" id="3.30.70.2650">
    <property type="match status" value="1"/>
</dbReference>
<reference evidence="2 3" key="1">
    <citation type="journal article" date="2016" name="Nat. Commun.">
        <title>Thousands of microbial genomes shed light on interconnected biogeochemical processes in an aquifer system.</title>
        <authorList>
            <person name="Anantharaman K."/>
            <person name="Brown C.T."/>
            <person name="Hug L.A."/>
            <person name="Sharon I."/>
            <person name="Castelle C.J."/>
            <person name="Probst A.J."/>
            <person name="Thomas B.C."/>
            <person name="Singh A."/>
            <person name="Wilkins M.J."/>
            <person name="Karaoz U."/>
            <person name="Brodie E.L."/>
            <person name="Williams K.H."/>
            <person name="Hubbard S.S."/>
            <person name="Banfield J.F."/>
        </authorList>
    </citation>
    <scope>NUCLEOTIDE SEQUENCE [LARGE SCALE GENOMIC DNA]</scope>
</reference>
<proteinExistence type="predicted"/>
<evidence type="ECO:0000313" key="3">
    <source>
        <dbReference type="Proteomes" id="UP000178632"/>
    </source>
</evidence>
<dbReference type="Proteomes" id="UP000178632">
    <property type="component" value="Unassembled WGS sequence"/>
</dbReference>
<dbReference type="Pfam" id="PF20803">
    <property type="entry name" value="PaaX_M"/>
    <property type="match status" value="1"/>
</dbReference>
<feature type="domain" description="Transcriptional repressor PaaX-like central Cas2-like" evidence="1">
    <location>
        <begin position="92"/>
        <end position="145"/>
    </location>
</feature>
<comment type="caution">
    <text evidence="2">The sequence shown here is derived from an EMBL/GenBank/DDBJ whole genome shotgun (WGS) entry which is preliminary data.</text>
</comment>
<evidence type="ECO:0000259" key="1">
    <source>
        <dbReference type="Pfam" id="PF20803"/>
    </source>
</evidence>
<dbReference type="EMBL" id="MHPE01000023">
    <property type="protein sequence ID" value="OGZ76867.1"/>
    <property type="molecule type" value="Genomic_DNA"/>
</dbReference>
<accession>A0A1G2IQP3</accession>
<sequence length="181" mass="21609">MSRIKNKEPFPEKVLKFIGEKSLEFLDLSFKLIFDPEEIIKTYGCAFSYAPQAIYNLKKSPYFKQEGKKFYVTEKGRMRIIKNIIKNKRFKKISGAWLGIIFDIPEANRRERAFLRKELNMAGCKELQKSVWVTPFDIEKELLVLLPLWKRDFKGDIRFLKIERISGEDEIKKYFRINKIK</sequence>
<gene>
    <name evidence="2" type="ORF">A3G45_00730</name>
</gene>
<name>A0A1G2IQP3_9BACT</name>
<dbReference type="InterPro" id="IPR048846">
    <property type="entry name" value="PaaX-like_central"/>
</dbReference>